<reference evidence="11" key="1">
    <citation type="submission" date="2016-10" db="EMBL/GenBank/DDBJ databases">
        <authorList>
            <person name="Varghese N."/>
            <person name="Submissions S."/>
        </authorList>
    </citation>
    <scope>NUCLEOTIDE SEQUENCE [LARGE SCALE GENOMIC DNA]</scope>
    <source>
        <strain evidence="11">EPL6</strain>
    </source>
</reference>
<evidence type="ECO:0000313" key="11">
    <source>
        <dbReference type="Proteomes" id="UP000198552"/>
    </source>
</evidence>
<dbReference type="SMART" id="SM00359">
    <property type="entry name" value="PUA"/>
    <property type="match status" value="1"/>
</dbReference>
<dbReference type="NCBIfam" id="TIGR01027">
    <property type="entry name" value="proB"/>
    <property type="match status" value="1"/>
</dbReference>
<dbReference type="CDD" id="cd04242">
    <property type="entry name" value="AAK_G5K_ProB"/>
    <property type="match status" value="1"/>
</dbReference>
<dbReference type="Pfam" id="PF01472">
    <property type="entry name" value="PUA"/>
    <property type="match status" value="1"/>
</dbReference>
<dbReference type="Gene3D" id="2.30.130.10">
    <property type="entry name" value="PUA domain"/>
    <property type="match status" value="1"/>
</dbReference>
<keyword evidence="6 8" id="KW-0418">Kinase</keyword>
<dbReference type="PROSITE" id="PS50890">
    <property type="entry name" value="PUA"/>
    <property type="match status" value="1"/>
</dbReference>
<comment type="caution">
    <text evidence="8">Lacks conserved residue(s) required for the propagation of feature annotation.</text>
</comment>
<comment type="catalytic activity">
    <reaction evidence="8">
        <text>L-glutamate + ATP = L-glutamyl 5-phosphate + ADP</text>
        <dbReference type="Rhea" id="RHEA:14877"/>
        <dbReference type="ChEBI" id="CHEBI:29985"/>
        <dbReference type="ChEBI" id="CHEBI:30616"/>
        <dbReference type="ChEBI" id="CHEBI:58274"/>
        <dbReference type="ChEBI" id="CHEBI:456216"/>
        <dbReference type="EC" id="2.7.2.11"/>
    </reaction>
</comment>
<dbReference type="InterPro" id="IPR036974">
    <property type="entry name" value="PUA_sf"/>
</dbReference>
<feature type="binding site" evidence="8">
    <location>
        <position position="158"/>
    </location>
    <ligand>
        <name>substrate</name>
    </ligand>
</feature>
<dbReference type="PRINTS" id="PR00474">
    <property type="entry name" value="GLU5KINASE"/>
</dbReference>
<dbReference type="RefSeq" id="WP_091571810.1">
    <property type="nucleotide sequence ID" value="NZ_FNHP01000010.1"/>
</dbReference>
<dbReference type="InterPro" id="IPR001048">
    <property type="entry name" value="Asp/Glu/Uridylate_kinase"/>
</dbReference>
<feature type="binding site" evidence="8">
    <location>
        <position position="146"/>
    </location>
    <ligand>
        <name>substrate</name>
    </ligand>
</feature>
<comment type="pathway">
    <text evidence="8">Amino-acid biosynthesis; L-proline biosynthesis; L-glutamate 5-semialdehyde from L-glutamate: step 1/2.</text>
</comment>
<dbReference type="InterPro" id="IPR002478">
    <property type="entry name" value="PUA"/>
</dbReference>
<keyword evidence="7 8" id="KW-0067">ATP-binding</keyword>
<dbReference type="InterPro" id="IPR001057">
    <property type="entry name" value="Glu/AcGlu_kinase"/>
</dbReference>
<name>A0A1G9UUJ0_9BURK</name>
<dbReference type="GO" id="GO:0005524">
    <property type="term" value="F:ATP binding"/>
    <property type="evidence" value="ECO:0007669"/>
    <property type="project" value="UniProtKB-KW"/>
</dbReference>
<keyword evidence="3 8" id="KW-0641">Proline biosynthesis</keyword>
<evidence type="ECO:0000256" key="3">
    <source>
        <dbReference type="ARBA" id="ARBA00022650"/>
    </source>
</evidence>
<evidence type="ECO:0000256" key="2">
    <source>
        <dbReference type="ARBA" id="ARBA00022605"/>
    </source>
</evidence>
<dbReference type="AlphaFoldDB" id="A0A1G9UUJ0"/>
<protein>
    <recommendedName>
        <fullName evidence="8">Glutamate 5-kinase</fullName>
        <ecNumber evidence="8">2.7.2.11</ecNumber>
    </recommendedName>
    <alternativeName>
        <fullName evidence="8">Gamma-glutamyl kinase</fullName>
        <shortName evidence="8">GK</shortName>
    </alternativeName>
</protein>
<proteinExistence type="inferred from homology"/>
<comment type="function">
    <text evidence="8">Catalyzes the transfer of a phosphate group to glutamate to form L-glutamate 5-phosphate.</text>
</comment>
<dbReference type="SUPFAM" id="SSF88697">
    <property type="entry name" value="PUA domain-like"/>
    <property type="match status" value="1"/>
</dbReference>
<dbReference type="UniPathway" id="UPA00098">
    <property type="reaction ID" value="UER00359"/>
</dbReference>
<dbReference type="Pfam" id="PF00696">
    <property type="entry name" value="AA_kinase"/>
    <property type="match status" value="1"/>
</dbReference>
<dbReference type="OrthoDB" id="9804434at2"/>
<dbReference type="PANTHER" id="PTHR43654:SF1">
    <property type="entry name" value="ISOPENTENYL PHOSPHATE KINASE"/>
    <property type="match status" value="1"/>
</dbReference>
<organism evidence="10 11">
    <name type="scientific">Oryzisolibacter propanilivorax</name>
    <dbReference type="NCBI Taxonomy" id="1527607"/>
    <lineage>
        <taxon>Bacteria</taxon>
        <taxon>Pseudomonadati</taxon>
        <taxon>Pseudomonadota</taxon>
        <taxon>Betaproteobacteria</taxon>
        <taxon>Burkholderiales</taxon>
        <taxon>Comamonadaceae</taxon>
        <taxon>Oryzisolibacter</taxon>
    </lineage>
</organism>
<keyword evidence="5 8" id="KW-0547">Nucleotide-binding</keyword>
<keyword evidence="1 8" id="KW-0963">Cytoplasm</keyword>
<evidence type="ECO:0000256" key="5">
    <source>
        <dbReference type="ARBA" id="ARBA00022741"/>
    </source>
</evidence>
<dbReference type="InterPro" id="IPR015947">
    <property type="entry name" value="PUA-like_sf"/>
</dbReference>
<dbReference type="FunFam" id="3.40.1160.10:FF:000018">
    <property type="entry name" value="Glutamate 5-kinase"/>
    <property type="match status" value="1"/>
</dbReference>
<sequence>MTTPVLHDARRIVVKVGSSLVTNEGRGLDEAAIGEWSRQLAALVRGEGGAAREVIMVSSGAIAEGMKRLGWAQRPSEVNELQAAAAVGQMGLAQMYETKLREQGMGSAQVLLTHADLADRERYLNARSTLLTLLRLGVVPVINENDTVVTDEIKFGDNDTLGALVANLVEADALVILTDQKGLYTADPRREPNAQFVHEARAGDPALEAMAGGAGSSIGRGGMLTKIIAAKRAAGSGASTVIAWGRERDVLLRLARGEAIGTLLVAQTAKNHARKQWMADHLQLRGAVTVDAGAAAKLQGEGKSLLPIGMVAVAGDFSRGDVIAVRDAGGTEIARGLANYASSEARLLCRKPSSEFERLLGYAAEPEMVHRDNMVLMQR</sequence>
<keyword evidence="2 8" id="KW-0028">Amino-acid biosynthesis</keyword>
<dbReference type="InterPro" id="IPR011529">
    <property type="entry name" value="Glu_5kinase"/>
</dbReference>
<evidence type="ECO:0000256" key="8">
    <source>
        <dbReference type="HAMAP-Rule" id="MF_00456"/>
    </source>
</evidence>
<dbReference type="InterPro" id="IPR041739">
    <property type="entry name" value="G5K_ProB"/>
</dbReference>
<dbReference type="PIRSF" id="PIRSF000729">
    <property type="entry name" value="GK"/>
    <property type="match status" value="1"/>
</dbReference>
<evidence type="ECO:0000256" key="4">
    <source>
        <dbReference type="ARBA" id="ARBA00022679"/>
    </source>
</evidence>
<evidence type="ECO:0000256" key="7">
    <source>
        <dbReference type="ARBA" id="ARBA00022840"/>
    </source>
</evidence>
<dbReference type="GO" id="GO:0055129">
    <property type="term" value="P:L-proline biosynthetic process"/>
    <property type="evidence" value="ECO:0007669"/>
    <property type="project" value="UniProtKB-UniRule"/>
</dbReference>
<feature type="binding site" evidence="8">
    <location>
        <begin position="178"/>
        <end position="179"/>
    </location>
    <ligand>
        <name>ATP</name>
        <dbReference type="ChEBI" id="CHEBI:30616"/>
    </ligand>
</feature>
<dbReference type="InterPro" id="IPR019797">
    <property type="entry name" value="Glutamate_5-kinase_CS"/>
</dbReference>
<evidence type="ECO:0000313" key="10">
    <source>
        <dbReference type="EMBL" id="SDM63540.1"/>
    </source>
</evidence>
<keyword evidence="11" id="KW-1185">Reference proteome</keyword>
<gene>
    <name evidence="8" type="primary">proB</name>
    <name evidence="10" type="ORF">SAMN05428957_11020</name>
</gene>
<feature type="domain" description="PUA" evidence="9">
    <location>
        <begin position="286"/>
        <end position="365"/>
    </location>
</feature>
<dbReference type="Proteomes" id="UP000198552">
    <property type="component" value="Unassembled WGS sequence"/>
</dbReference>
<evidence type="ECO:0000256" key="1">
    <source>
        <dbReference type="ARBA" id="ARBA00022490"/>
    </source>
</evidence>
<feature type="binding site" evidence="8">
    <location>
        <position position="59"/>
    </location>
    <ligand>
        <name>substrate</name>
    </ligand>
</feature>
<dbReference type="GO" id="GO:0003723">
    <property type="term" value="F:RNA binding"/>
    <property type="evidence" value="ECO:0007669"/>
    <property type="project" value="InterPro"/>
</dbReference>
<dbReference type="GO" id="GO:0005829">
    <property type="term" value="C:cytosol"/>
    <property type="evidence" value="ECO:0007669"/>
    <property type="project" value="TreeGrafter"/>
</dbReference>
<dbReference type="InterPro" id="IPR036393">
    <property type="entry name" value="AceGlu_kinase-like_sf"/>
</dbReference>
<dbReference type="CDD" id="cd21157">
    <property type="entry name" value="PUA_G5K"/>
    <property type="match status" value="1"/>
</dbReference>
<comment type="subcellular location">
    <subcellularLocation>
        <location evidence="8">Cytoplasm</location>
    </subcellularLocation>
</comment>
<dbReference type="SUPFAM" id="SSF53633">
    <property type="entry name" value="Carbamate kinase-like"/>
    <property type="match status" value="1"/>
</dbReference>
<dbReference type="Gene3D" id="3.40.1160.10">
    <property type="entry name" value="Acetylglutamate kinase-like"/>
    <property type="match status" value="1"/>
</dbReference>
<evidence type="ECO:0000256" key="6">
    <source>
        <dbReference type="ARBA" id="ARBA00022777"/>
    </source>
</evidence>
<comment type="similarity">
    <text evidence="8">Belongs to the glutamate 5-kinase family.</text>
</comment>
<dbReference type="EC" id="2.7.2.11" evidence="8"/>
<dbReference type="EMBL" id="FNHP01000010">
    <property type="protein sequence ID" value="SDM63540.1"/>
    <property type="molecule type" value="Genomic_DNA"/>
</dbReference>
<evidence type="ECO:0000259" key="9">
    <source>
        <dbReference type="SMART" id="SM00359"/>
    </source>
</evidence>
<dbReference type="PROSITE" id="PS00902">
    <property type="entry name" value="GLUTAMATE_5_KINASE"/>
    <property type="match status" value="1"/>
</dbReference>
<keyword evidence="4 8" id="KW-0808">Transferase</keyword>
<dbReference type="HAMAP" id="MF_00456">
    <property type="entry name" value="ProB"/>
    <property type="match status" value="1"/>
</dbReference>
<dbReference type="STRING" id="1527607.SAMN05428957_11020"/>
<dbReference type="PANTHER" id="PTHR43654">
    <property type="entry name" value="GLUTAMATE 5-KINASE"/>
    <property type="match status" value="1"/>
</dbReference>
<accession>A0A1G9UUJ0</accession>
<dbReference type="GO" id="GO:0004349">
    <property type="term" value="F:glutamate 5-kinase activity"/>
    <property type="evidence" value="ECO:0007669"/>
    <property type="project" value="UniProtKB-UniRule"/>
</dbReference>
<dbReference type="InterPro" id="IPR005715">
    <property type="entry name" value="Glu_5kinase/COase_Synthase"/>
</dbReference>
<feature type="binding site" evidence="8">
    <location>
        <position position="15"/>
    </location>
    <ligand>
        <name>ATP</name>
        <dbReference type="ChEBI" id="CHEBI:30616"/>
    </ligand>
</feature>